<evidence type="ECO:0000256" key="4">
    <source>
        <dbReference type="ARBA" id="ARBA00022989"/>
    </source>
</evidence>
<dbReference type="PANTHER" id="PTHR32468">
    <property type="entry name" value="CATION/H + ANTIPORTER"/>
    <property type="match status" value="1"/>
</dbReference>
<keyword evidence="4 8" id="KW-1133">Transmembrane helix</keyword>
<dbReference type="GO" id="GO:0016020">
    <property type="term" value="C:membrane"/>
    <property type="evidence" value="ECO:0007669"/>
    <property type="project" value="UniProtKB-SubCell"/>
</dbReference>
<evidence type="ECO:0000256" key="8">
    <source>
        <dbReference type="SAM" id="Phobius"/>
    </source>
</evidence>
<gene>
    <name evidence="10" type="ORF">BIN_B_02736</name>
</gene>
<dbReference type="Pfam" id="PF00999">
    <property type="entry name" value="Na_H_Exchanger"/>
    <property type="match status" value="1"/>
</dbReference>
<feature type="transmembrane region" description="Helical" evidence="8">
    <location>
        <begin position="234"/>
        <end position="256"/>
    </location>
</feature>
<feature type="transmembrane region" description="Helical" evidence="8">
    <location>
        <begin position="55"/>
        <end position="76"/>
    </location>
</feature>
<feature type="transmembrane region" description="Helical" evidence="8">
    <location>
        <begin position="139"/>
        <end position="157"/>
    </location>
</feature>
<dbReference type="GO" id="GO:0015297">
    <property type="term" value="F:antiporter activity"/>
    <property type="evidence" value="ECO:0007669"/>
    <property type="project" value="InterPro"/>
</dbReference>
<sequence>MAGGCFHPGPGPHEQVGAIDRTLTLVLLDVLEIAVIVVAARLFGKVAQRLGQPALIGEVVAGIALGPSLLGLLPGRPDIRLFPSELTSYLRMLAELGPLLSAFMTARIAIHEIFGAFLFGASMPRQGARHFRRAILDRLGTTNSLVLLPVFFVIAGFNVELRNFTRVDLTSQLLLVLTAAGVGKLGGTFAGARLQRMTVRHSAAIAVLINTCGLTELVVLTVGNEVGIFDTDMFTIMVVVALATTMFCQPALGIIYPDRVIQEDIDAAAAAEPERLPDGPLPQSRGSVHLRARSYSDDSPSAFESSGLSESLGSSDSSESAASPEVAFCSSVSS</sequence>
<feature type="transmembrane region" description="Helical" evidence="8">
    <location>
        <begin position="23"/>
        <end position="43"/>
    </location>
</feature>
<feature type="transmembrane region" description="Helical" evidence="8">
    <location>
        <begin position="96"/>
        <end position="119"/>
    </location>
</feature>
<feature type="compositionally biased region" description="Low complexity" evidence="7">
    <location>
        <begin position="299"/>
        <end position="328"/>
    </location>
</feature>
<evidence type="ECO:0000256" key="5">
    <source>
        <dbReference type="ARBA" id="ARBA00023065"/>
    </source>
</evidence>
<proteinExistence type="predicted"/>
<dbReference type="InterPro" id="IPR038770">
    <property type="entry name" value="Na+/solute_symporter_sf"/>
</dbReference>
<feature type="transmembrane region" description="Helical" evidence="8">
    <location>
        <begin position="203"/>
        <end position="222"/>
    </location>
</feature>
<feature type="region of interest" description="Disordered" evidence="7">
    <location>
        <begin position="272"/>
        <end position="334"/>
    </location>
</feature>
<reference evidence="10" key="1">
    <citation type="submission" date="2019-05" db="EMBL/GenBank/DDBJ databases">
        <authorList>
            <person name="Naeem R."/>
            <person name="Antony C."/>
            <person name="Guan Q."/>
        </authorList>
    </citation>
    <scope>NUCLEOTIDE SEQUENCE</scope>
    <source>
        <strain evidence="10">3</strain>
    </source>
</reference>
<keyword evidence="2" id="KW-0813">Transport</keyword>
<evidence type="ECO:0000256" key="6">
    <source>
        <dbReference type="ARBA" id="ARBA00023136"/>
    </source>
</evidence>
<name>A0A653EU97_MYCKA</name>
<dbReference type="EMBL" id="LR589300">
    <property type="protein sequence ID" value="VTP01077.1"/>
    <property type="molecule type" value="Genomic_DNA"/>
</dbReference>
<evidence type="ECO:0000256" key="1">
    <source>
        <dbReference type="ARBA" id="ARBA00004141"/>
    </source>
</evidence>
<evidence type="ECO:0000313" key="10">
    <source>
        <dbReference type="EMBL" id="VTP01077.1"/>
    </source>
</evidence>
<evidence type="ECO:0000256" key="7">
    <source>
        <dbReference type="SAM" id="MobiDB-lite"/>
    </source>
</evidence>
<dbReference type="GO" id="GO:1902600">
    <property type="term" value="P:proton transmembrane transport"/>
    <property type="evidence" value="ECO:0007669"/>
    <property type="project" value="InterPro"/>
</dbReference>
<organism evidence="10">
    <name type="scientific">Mycobacterium kansasii</name>
    <dbReference type="NCBI Taxonomy" id="1768"/>
    <lineage>
        <taxon>Bacteria</taxon>
        <taxon>Bacillati</taxon>
        <taxon>Actinomycetota</taxon>
        <taxon>Actinomycetes</taxon>
        <taxon>Mycobacteriales</taxon>
        <taxon>Mycobacteriaceae</taxon>
        <taxon>Mycobacterium</taxon>
    </lineage>
</organism>
<accession>A0A653EU97</accession>
<comment type="subcellular location">
    <subcellularLocation>
        <location evidence="1">Membrane</location>
        <topology evidence="1">Multi-pass membrane protein</topology>
    </subcellularLocation>
</comment>
<feature type="domain" description="Cation/H+ exchanger transmembrane" evidence="9">
    <location>
        <begin position="95"/>
        <end position="246"/>
    </location>
</feature>
<dbReference type="AlphaFoldDB" id="A0A653EU97"/>
<keyword evidence="6 8" id="KW-0472">Membrane</keyword>
<evidence type="ECO:0000256" key="3">
    <source>
        <dbReference type="ARBA" id="ARBA00022692"/>
    </source>
</evidence>
<protein>
    <submittedName>
        <fullName evidence="10">Sodium/hydrogen exchanger family protein</fullName>
    </submittedName>
</protein>
<keyword evidence="3 8" id="KW-0812">Transmembrane</keyword>
<dbReference type="InterPro" id="IPR050794">
    <property type="entry name" value="CPA2_transporter"/>
</dbReference>
<keyword evidence="5" id="KW-0406">Ion transport</keyword>
<evidence type="ECO:0000256" key="2">
    <source>
        <dbReference type="ARBA" id="ARBA00022448"/>
    </source>
</evidence>
<dbReference type="InterPro" id="IPR006153">
    <property type="entry name" value="Cation/H_exchanger_TM"/>
</dbReference>
<dbReference type="PANTHER" id="PTHR32468:SF0">
    <property type="entry name" value="K(+)_H(+) ANTIPORTER 1"/>
    <property type="match status" value="1"/>
</dbReference>
<feature type="transmembrane region" description="Helical" evidence="8">
    <location>
        <begin position="169"/>
        <end position="191"/>
    </location>
</feature>
<evidence type="ECO:0000259" key="9">
    <source>
        <dbReference type="Pfam" id="PF00999"/>
    </source>
</evidence>
<dbReference type="Gene3D" id="1.20.1530.20">
    <property type="match status" value="2"/>
</dbReference>